<dbReference type="AlphaFoldDB" id="A0AAQ4E1X9"/>
<gene>
    <name evidence="1" type="ORF">V5799_014816</name>
</gene>
<accession>A0AAQ4E1X9</accession>
<reference evidence="1 2" key="1">
    <citation type="journal article" date="2023" name="Arcadia Sci">
        <title>De novo assembly of a long-read Amblyomma americanum tick genome.</title>
        <authorList>
            <person name="Chou S."/>
            <person name="Poskanzer K.E."/>
            <person name="Rollins M."/>
            <person name="Thuy-Boun P.S."/>
        </authorList>
    </citation>
    <scope>NUCLEOTIDE SEQUENCE [LARGE SCALE GENOMIC DNA]</scope>
    <source>
        <strain evidence="1">F_SG_1</strain>
        <tissue evidence="1">Salivary glands</tissue>
    </source>
</reference>
<dbReference type="Proteomes" id="UP001321473">
    <property type="component" value="Unassembled WGS sequence"/>
</dbReference>
<evidence type="ECO:0000313" key="2">
    <source>
        <dbReference type="Proteomes" id="UP001321473"/>
    </source>
</evidence>
<protein>
    <submittedName>
        <fullName evidence="1">Uncharacterized protein</fullName>
    </submittedName>
</protein>
<proteinExistence type="predicted"/>
<dbReference type="EMBL" id="JARKHS020023554">
    <property type="protein sequence ID" value="KAK8768719.1"/>
    <property type="molecule type" value="Genomic_DNA"/>
</dbReference>
<organism evidence="1 2">
    <name type="scientific">Amblyomma americanum</name>
    <name type="common">Lone star tick</name>
    <dbReference type="NCBI Taxonomy" id="6943"/>
    <lineage>
        <taxon>Eukaryota</taxon>
        <taxon>Metazoa</taxon>
        <taxon>Ecdysozoa</taxon>
        <taxon>Arthropoda</taxon>
        <taxon>Chelicerata</taxon>
        <taxon>Arachnida</taxon>
        <taxon>Acari</taxon>
        <taxon>Parasitiformes</taxon>
        <taxon>Ixodida</taxon>
        <taxon>Ixodoidea</taxon>
        <taxon>Ixodidae</taxon>
        <taxon>Amblyomminae</taxon>
        <taxon>Amblyomma</taxon>
    </lineage>
</organism>
<keyword evidence="2" id="KW-1185">Reference proteome</keyword>
<comment type="caution">
    <text evidence="1">The sequence shown here is derived from an EMBL/GenBank/DDBJ whole genome shotgun (WGS) entry which is preliminary data.</text>
</comment>
<sequence length="154" mass="17291">MDIVEGTTITPEELWAPGHKHQDTTFASEGGRYVPLEKSGLKTAKQRAQERHTVRKLAAKSFERQQTRVPDGAEEIVLRPHGGLLKLTKYGTTHFTDIIKLSSVINPREENEDTLTPNIKQHSILVITTSAERKLRYASLKNLKFGTEKVETSA</sequence>
<evidence type="ECO:0000313" key="1">
    <source>
        <dbReference type="EMBL" id="KAK8768719.1"/>
    </source>
</evidence>
<name>A0AAQ4E1X9_AMBAM</name>